<name>A0A0D2DKQ6_9EURO</name>
<sequence length="382" mass="41718">MTVERYENNDEINTGRLREPLTFHFSKKTARNRLFKASMGETLASWDMNDPEASGIPTDEIIELYKRFGEAENGFGIIFTGNIQVSSTVPQLPGDLIIDESHPCHGPRFEAFKRLAAVGKAKGSLMIPQISYAGRQALASVARKTVIAPSVVPYATEEQNAIFAKTREATQTDIDFLINGFVHAAEYLEAAGFDGVELHGAHGYVLGQFLAPRTNKRTDAYGGSLTNRMRLLVQVAKGIRARTSPSFIVGVKLNSVEFQDGGFTAEEAAEVCRVLQDEVGLDFVELSGGTMEKVGHEWTTDTTIKREAFFLKFAAMIVPQLGKTAQERRTKVFITGGLRTASAMAMAMETVDAVGIARPAAQEPWIARDLLSGKVQGVVKPV</sequence>
<dbReference type="Pfam" id="PF00724">
    <property type="entry name" value="Oxidored_FMN"/>
    <property type="match status" value="1"/>
</dbReference>
<keyword evidence="4" id="KW-0560">Oxidoreductase</keyword>
<dbReference type="GO" id="GO:0010181">
    <property type="term" value="F:FMN binding"/>
    <property type="evidence" value="ECO:0007669"/>
    <property type="project" value="InterPro"/>
</dbReference>
<evidence type="ECO:0000313" key="6">
    <source>
        <dbReference type="EMBL" id="KIW36339.1"/>
    </source>
</evidence>
<dbReference type="PANTHER" id="PTHR43656">
    <property type="entry name" value="BINDING OXIDOREDUCTASE, PUTATIVE (AFU_ORTHOLOGUE AFUA_2G08260)-RELATED"/>
    <property type="match status" value="1"/>
</dbReference>
<evidence type="ECO:0000256" key="3">
    <source>
        <dbReference type="ARBA" id="ARBA00022643"/>
    </source>
</evidence>
<evidence type="ECO:0000256" key="4">
    <source>
        <dbReference type="ARBA" id="ARBA00023002"/>
    </source>
</evidence>
<accession>A0A0D2DKQ6</accession>
<dbReference type="HOGENOM" id="CLU_012153_6_3_1"/>
<organism evidence="6 7">
    <name type="scientific">Exophiala oligosperma</name>
    <dbReference type="NCBI Taxonomy" id="215243"/>
    <lineage>
        <taxon>Eukaryota</taxon>
        <taxon>Fungi</taxon>
        <taxon>Dikarya</taxon>
        <taxon>Ascomycota</taxon>
        <taxon>Pezizomycotina</taxon>
        <taxon>Eurotiomycetes</taxon>
        <taxon>Chaetothyriomycetidae</taxon>
        <taxon>Chaetothyriales</taxon>
        <taxon>Herpotrichiellaceae</taxon>
        <taxon>Exophiala</taxon>
    </lineage>
</organism>
<evidence type="ECO:0000259" key="5">
    <source>
        <dbReference type="Pfam" id="PF00724"/>
    </source>
</evidence>
<dbReference type="RefSeq" id="XP_016256555.1">
    <property type="nucleotide sequence ID" value="XM_016413055.1"/>
</dbReference>
<keyword evidence="2" id="KW-0285">Flavoprotein</keyword>
<gene>
    <name evidence="6" type="ORF">PV06_11390</name>
</gene>
<dbReference type="GeneID" id="27363464"/>
<comment type="similarity">
    <text evidence="1">Belongs to the NADH:flavin oxidoreductase/NADH oxidase family.</text>
</comment>
<evidence type="ECO:0000256" key="2">
    <source>
        <dbReference type="ARBA" id="ARBA00022630"/>
    </source>
</evidence>
<dbReference type="AlphaFoldDB" id="A0A0D2DKQ6"/>
<dbReference type="SUPFAM" id="SSF51395">
    <property type="entry name" value="FMN-linked oxidoreductases"/>
    <property type="match status" value="1"/>
</dbReference>
<keyword evidence="3" id="KW-0288">FMN</keyword>
<evidence type="ECO:0000313" key="7">
    <source>
        <dbReference type="Proteomes" id="UP000053342"/>
    </source>
</evidence>
<protein>
    <recommendedName>
        <fullName evidence="5">NADH:flavin oxidoreductase/NADH oxidase N-terminal domain-containing protein</fullName>
    </recommendedName>
</protein>
<dbReference type="InterPro" id="IPR013785">
    <property type="entry name" value="Aldolase_TIM"/>
</dbReference>
<feature type="domain" description="NADH:flavin oxidoreductase/NADH oxidase N-terminal" evidence="5">
    <location>
        <begin position="19"/>
        <end position="367"/>
    </location>
</feature>
<dbReference type="GO" id="GO:0016491">
    <property type="term" value="F:oxidoreductase activity"/>
    <property type="evidence" value="ECO:0007669"/>
    <property type="project" value="UniProtKB-KW"/>
</dbReference>
<dbReference type="EMBL" id="KN847361">
    <property type="protein sequence ID" value="KIW36339.1"/>
    <property type="molecule type" value="Genomic_DNA"/>
</dbReference>
<dbReference type="InterPro" id="IPR051799">
    <property type="entry name" value="NADH_flavin_oxidoreductase"/>
</dbReference>
<reference evidence="6 7" key="1">
    <citation type="submission" date="2015-01" db="EMBL/GenBank/DDBJ databases">
        <title>The Genome Sequence of Exophiala oligosperma CBS72588.</title>
        <authorList>
            <consortium name="The Broad Institute Genomics Platform"/>
            <person name="Cuomo C."/>
            <person name="de Hoog S."/>
            <person name="Gorbushina A."/>
            <person name="Stielow B."/>
            <person name="Teixiera M."/>
            <person name="Abouelleil A."/>
            <person name="Chapman S.B."/>
            <person name="Priest M."/>
            <person name="Young S.K."/>
            <person name="Wortman J."/>
            <person name="Nusbaum C."/>
            <person name="Birren B."/>
        </authorList>
    </citation>
    <scope>NUCLEOTIDE SEQUENCE [LARGE SCALE GENOMIC DNA]</scope>
    <source>
        <strain evidence="6 7">CBS 72588</strain>
    </source>
</reference>
<dbReference type="InterPro" id="IPR001155">
    <property type="entry name" value="OxRdtase_FMN_N"/>
</dbReference>
<dbReference type="Proteomes" id="UP000053342">
    <property type="component" value="Unassembled WGS sequence"/>
</dbReference>
<dbReference type="VEuPathDB" id="FungiDB:PV06_11390"/>
<dbReference type="Gene3D" id="3.20.20.70">
    <property type="entry name" value="Aldolase class I"/>
    <property type="match status" value="1"/>
</dbReference>
<dbReference type="STRING" id="215243.A0A0D2DKQ6"/>
<proteinExistence type="inferred from homology"/>
<dbReference type="OrthoDB" id="1663137at2759"/>
<keyword evidence="7" id="KW-1185">Reference proteome</keyword>
<evidence type="ECO:0000256" key="1">
    <source>
        <dbReference type="ARBA" id="ARBA00005979"/>
    </source>
</evidence>
<dbReference type="PANTHER" id="PTHR43656:SF5">
    <property type="entry name" value="NADH:FLAVIN OXIDOREDUCTASE_NADH OXIDASE N-TERMINAL DOMAIN-CONTAINING PROTEIN"/>
    <property type="match status" value="1"/>
</dbReference>